<dbReference type="AlphaFoldDB" id="M6D2V3"/>
<name>M6D2V3_9LEPT</name>
<reference evidence="1 2" key="1">
    <citation type="submission" date="2013-01" db="EMBL/GenBank/DDBJ databases">
        <authorList>
            <person name="Harkins D.M."/>
            <person name="Durkin A.S."/>
            <person name="Brinkac L.M."/>
            <person name="Haft D.H."/>
            <person name="Selengut J.D."/>
            <person name="Sanka R."/>
            <person name="DePew J."/>
            <person name="Purushe J."/>
            <person name="Galloway R.L."/>
            <person name="Vinetz J.M."/>
            <person name="Sutton G.G."/>
            <person name="Nierman W.C."/>
            <person name="Fouts D.E."/>
        </authorList>
    </citation>
    <scope>NUCLEOTIDE SEQUENCE [LARGE SCALE GENOMIC DNA]</scope>
    <source>
        <strain evidence="1 2">79601</strain>
    </source>
</reference>
<dbReference type="PATRIC" id="fig|1218565.3.peg.59"/>
<dbReference type="NCBIfam" id="NF047529">
    <property type="entry name" value="SrpA"/>
    <property type="match status" value="1"/>
</dbReference>
<dbReference type="EMBL" id="ANIK01000002">
    <property type="protein sequence ID" value="EMJ98299.1"/>
    <property type="molecule type" value="Genomic_DNA"/>
</dbReference>
<accession>M6D2V3</accession>
<evidence type="ECO:0000313" key="2">
    <source>
        <dbReference type="Proteomes" id="UP000011988"/>
    </source>
</evidence>
<sequence length="201" mass="21913">MTPPAGSPGASGIFWGLAERGDVVTPIFAKECFPSFKNSPSFIFWDLVPKEEKMSPRPGCNYLEGFIDSNSGSFINGIGSKEHFKRPNDFLNPPDNAGIETSDKSKKLKFKLPASANSLGKRDPYILILDLDTDKGKEGNLLFNVSVDKALFWDSTAADNVFSPQLNAADRPNATSGTDNLTNTARKNLVFHLPTIISSLK</sequence>
<dbReference type="Proteomes" id="UP000011988">
    <property type="component" value="Unassembled WGS sequence"/>
</dbReference>
<comment type="caution">
    <text evidence="1">The sequence shown here is derived from an EMBL/GenBank/DDBJ whole genome shotgun (WGS) entry which is preliminary data.</text>
</comment>
<protein>
    <submittedName>
        <fullName evidence="1">Uncharacterized protein</fullName>
    </submittedName>
</protein>
<organism evidence="1 2">
    <name type="scientific">Leptospira alstonii serovar Sichuan str. 79601</name>
    <dbReference type="NCBI Taxonomy" id="1218565"/>
    <lineage>
        <taxon>Bacteria</taxon>
        <taxon>Pseudomonadati</taxon>
        <taxon>Spirochaetota</taxon>
        <taxon>Spirochaetia</taxon>
        <taxon>Leptospirales</taxon>
        <taxon>Leptospiraceae</taxon>
        <taxon>Leptospira</taxon>
    </lineage>
</organism>
<proteinExistence type="predicted"/>
<evidence type="ECO:0000313" key="1">
    <source>
        <dbReference type="EMBL" id="EMJ98299.1"/>
    </source>
</evidence>
<gene>
    <name evidence="1" type="ORF">LEP1GSC194_0915</name>
</gene>